<feature type="chain" id="PRO_5006663944" evidence="4">
    <location>
        <begin position="26"/>
        <end position="394"/>
    </location>
</feature>
<keyword evidence="7" id="KW-1185">Reference proteome</keyword>
<dbReference type="InterPro" id="IPR028081">
    <property type="entry name" value="Leu-bd"/>
</dbReference>
<evidence type="ECO:0000256" key="3">
    <source>
        <dbReference type="ARBA" id="ARBA00022970"/>
    </source>
</evidence>
<keyword evidence="3" id="KW-0029">Amino-acid transport</keyword>
<evidence type="ECO:0000256" key="1">
    <source>
        <dbReference type="ARBA" id="ARBA00010062"/>
    </source>
</evidence>
<dbReference type="Proteomes" id="UP000051295">
    <property type="component" value="Unassembled WGS sequence"/>
</dbReference>
<reference evidence="6 7" key="1">
    <citation type="submission" date="2015-04" db="EMBL/GenBank/DDBJ databases">
        <title>The draft genome sequence of Roseovarius sp.R12b.</title>
        <authorList>
            <person name="Li G."/>
            <person name="Lai Q."/>
            <person name="Shao Z."/>
            <person name="Yan P."/>
        </authorList>
    </citation>
    <scope>NUCLEOTIDE SEQUENCE [LARGE SCALE GENOMIC DNA]</scope>
    <source>
        <strain evidence="6 7">R12B</strain>
    </source>
</reference>
<evidence type="ECO:0000313" key="7">
    <source>
        <dbReference type="Proteomes" id="UP000051295"/>
    </source>
</evidence>
<dbReference type="GO" id="GO:0006865">
    <property type="term" value="P:amino acid transport"/>
    <property type="evidence" value="ECO:0007669"/>
    <property type="project" value="UniProtKB-KW"/>
</dbReference>
<proteinExistence type="inferred from homology"/>
<evidence type="ECO:0000256" key="4">
    <source>
        <dbReference type="SAM" id="SignalP"/>
    </source>
</evidence>
<dbReference type="OrthoDB" id="7210494at2"/>
<comment type="similarity">
    <text evidence="1">Belongs to the leucine-binding protein family.</text>
</comment>
<keyword evidence="2 4" id="KW-0732">Signal</keyword>
<dbReference type="InterPro" id="IPR051010">
    <property type="entry name" value="BCAA_transport"/>
</dbReference>
<dbReference type="InterPro" id="IPR028082">
    <property type="entry name" value="Peripla_BP_I"/>
</dbReference>
<sequence length="394" mass="40471">MFAVFDAVRKPFHRLALLATVLLLAACDAGIPVVGGNSGQRIDPGAAVPVALLVPHGAANPNEQRLARDLESAARMAVADLSGVNIDLRVYGTAGDAGKAQQAALNAVADGAKIIVGPLHAESANAVAVAMAPKNVNVLAFSNNPTIAGGNLLVLGQTFQDTANRLTRYAVSQGKRRIMTVHSRNLAGELGRDAIAQAIRANGATSAGVVSYEFSQGGVVGAVPAIKENAQANSADAIFLTANSAGALPLFSQMLPEAGLSPAEMQYIGLARWDEPAQTRTLPGVQGGWFAIPDPRRANQFASRFQAANGNAPHDLAGLSYDAIAAIGALTSSGRADALSRSSLTQSSGFQGVNGIFRFLPNGTTQRGLAVATIRNQQVVVLSPAPTGFGRAGL</sequence>
<dbReference type="EMBL" id="LAXJ01000009">
    <property type="protein sequence ID" value="KRS12545.1"/>
    <property type="molecule type" value="Genomic_DNA"/>
</dbReference>
<dbReference type="CDD" id="cd06339">
    <property type="entry name" value="PBP1_YraM_LppC_lipoprotein-like"/>
    <property type="match status" value="1"/>
</dbReference>
<keyword evidence="3" id="KW-0813">Transport</keyword>
<comment type="caution">
    <text evidence="6">The sequence shown here is derived from an EMBL/GenBank/DDBJ whole genome shotgun (WGS) entry which is preliminary data.</text>
</comment>
<dbReference type="PANTHER" id="PTHR30483:SF6">
    <property type="entry name" value="PERIPLASMIC BINDING PROTEIN OF ABC TRANSPORTER FOR NATURAL AMINO ACIDS"/>
    <property type="match status" value="1"/>
</dbReference>
<dbReference type="AlphaFoldDB" id="A0A0T5NUK0"/>
<feature type="domain" description="Leucine-binding protein" evidence="5">
    <location>
        <begin position="67"/>
        <end position="375"/>
    </location>
</feature>
<accession>A0A0T5NUK0</accession>
<evidence type="ECO:0000313" key="6">
    <source>
        <dbReference type="EMBL" id="KRS12545.1"/>
    </source>
</evidence>
<dbReference type="PATRIC" id="fig|1641875.4.peg.4553"/>
<dbReference type="Pfam" id="PF13458">
    <property type="entry name" value="Peripla_BP_6"/>
    <property type="match status" value="1"/>
</dbReference>
<evidence type="ECO:0000259" key="5">
    <source>
        <dbReference type="Pfam" id="PF13458"/>
    </source>
</evidence>
<dbReference type="STRING" id="1641875.XM53_10660"/>
<organism evidence="6 7">
    <name type="scientific">Roseovarius atlanticus</name>
    <dbReference type="NCBI Taxonomy" id="1641875"/>
    <lineage>
        <taxon>Bacteria</taxon>
        <taxon>Pseudomonadati</taxon>
        <taxon>Pseudomonadota</taxon>
        <taxon>Alphaproteobacteria</taxon>
        <taxon>Rhodobacterales</taxon>
        <taxon>Roseobacteraceae</taxon>
        <taxon>Roseovarius</taxon>
    </lineage>
</organism>
<protein>
    <submittedName>
        <fullName evidence="6">ABC transporter substrate-binding protein</fullName>
    </submittedName>
</protein>
<name>A0A0T5NUK0_9RHOB</name>
<dbReference type="RefSeq" id="WP_057793115.1">
    <property type="nucleotide sequence ID" value="NZ_LAXJ01000009.1"/>
</dbReference>
<evidence type="ECO:0000256" key="2">
    <source>
        <dbReference type="ARBA" id="ARBA00022729"/>
    </source>
</evidence>
<dbReference type="SUPFAM" id="SSF53822">
    <property type="entry name" value="Periplasmic binding protein-like I"/>
    <property type="match status" value="1"/>
</dbReference>
<dbReference type="Gene3D" id="3.40.50.2300">
    <property type="match status" value="2"/>
</dbReference>
<gene>
    <name evidence="6" type="ORF">XM53_10660</name>
</gene>
<dbReference type="PANTHER" id="PTHR30483">
    <property type="entry name" value="LEUCINE-SPECIFIC-BINDING PROTEIN"/>
    <property type="match status" value="1"/>
</dbReference>
<feature type="signal peptide" evidence="4">
    <location>
        <begin position="1"/>
        <end position="25"/>
    </location>
</feature>